<dbReference type="KEGG" id="kme:H0A61_00736"/>
<accession>A0A8A0RL09</accession>
<dbReference type="PROSITE" id="PS00671">
    <property type="entry name" value="D_2_HYDROXYACID_DH_3"/>
    <property type="match status" value="1"/>
</dbReference>
<keyword evidence="8" id="KW-1185">Reference proteome</keyword>
<evidence type="ECO:0000313" key="7">
    <source>
        <dbReference type="EMBL" id="QSQ08414.1"/>
    </source>
</evidence>
<dbReference type="InterPro" id="IPR036291">
    <property type="entry name" value="NAD(P)-bd_dom_sf"/>
</dbReference>
<organism evidence="7 8">
    <name type="scientific">Koleobacter methoxysyntrophicus</name>
    <dbReference type="NCBI Taxonomy" id="2751313"/>
    <lineage>
        <taxon>Bacteria</taxon>
        <taxon>Bacillati</taxon>
        <taxon>Bacillota</taxon>
        <taxon>Clostridia</taxon>
        <taxon>Koleobacterales</taxon>
        <taxon>Koleobacteraceae</taxon>
        <taxon>Koleobacter</taxon>
    </lineage>
</organism>
<feature type="domain" description="D-isomer specific 2-hydroxyacid dehydrogenase NAD-binding" evidence="6">
    <location>
        <begin position="107"/>
        <end position="280"/>
    </location>
</feature>
<dbReference type="InterPro" id="IPR006140">
    <property type="entry name" value="D-isomer_DH_NAD-bd"/>
</dbReference>
<keyword evidence="2 4" id="KW-0560">Oxidoreductase</keyword>
<comment type="similarity">
    <text evidence="1 4">Belongs to the D-isomer specific 2-hydroxyacid dehydrogenase family.</text>
</comment>
<reference evidence="7" key="1">
    <citation type="submission" date="2020-07" db="EMBL/GenBank/DDBJ databases">
        <title>Koleobacter methoxysyntrophicus gen. nov., sp. nov., a novel anaerobic bacterium isolated from deep subsurface oil field and proposal of Koleobacterales ord. nov. in the phylum Firmicutes.</title>
        <authorList>
            <person name="Sakamoto S."/>
            <person name="Tamaki H."/>
        </authorList>
    </citation>
    <scope>NUCLEOTIDE SEQUENCE</scope>
    <source>
        <strain evidence="7">NRmbB1</strain>
    </source>
</reference>
<dbReference type="CDD" id="cd05300">
    <property type="entry name" value="2-Hacid_dh_1"/>
    <property type="match status" value="1"/>
</dbReference>
<dbReference type="GO" id="GO:0051287">
    <property type="term" value="F:NAD binding"/>
    <property type="evidence" value="ECO:0007669"/>
    <property type="project" value="InterPro"/>
</dbReference>
<dbReference type="SUPFAM" id="SSF51735">
    <property type="entry name" value="NAD(P)-binding Rossmann-fold domains"/>
    <property type="match status" value="1"/>
</dbReference>
<keyword evidence="3" id="KW-0520">NAD</keyword>
<feature type="domain" description="D-isomer specific 2-hydroxyacid dehydrogenase catalytic" evidence="5">
    <location>
        <begin position="4"/>
        <end position="311"/>
    </location>
</feature>
<evidence type="ECO:0000256" key="1">
    <source>
        <dbReference type="ARBA" id="ARBA00005854"/>
    </source>
</evidence>
<evidence type="ECO:0000259" key="6">
    <source>
        <dbReference type="Pfam" id="PF02826"/>
    </source>
</evidence>
<sequence length="317" mass="35333">MVIVILSDLKQKHLEKIKSILPGGRCITAENIKEVDDRVLQEMEVLAAWGFSGEVTPEMLAKSPNLKWLHVLSAGIERLPFDDLINRGILVTNSRGIHGIPIAEHVFAFILSFVRGFNILIRQQIGRKWKKNKTQEVWGKTLGIIGAGSIGTEIAKRGKAFGMEVIAVKRNPEPVEGIDRVYPSEDLKRVLSMSDFVVLSVPLTKETYHMIGEKELAAMKPSAYLINISRGDVIDEQALIKVLREGRIAGAGLDVFSTEPLPEDSPLYGMENVIITPHNAALSPMYITRAMEVFTFNLKAYQEGTPMKNIVDLRRGY</sequence>
<dbReference type="InterPro" id="IPR029753">
    <property type="entry name" value="D-isomer_DH_CS"/>
</dbReference>
<gene>
    <name evidence="7" type="primary">ghrB</name>
    <name evidence="7" type="ORF">H0A61_00736</name>
</gene>
<evidence type="ECO:0000256" key="3">
    <source>
        <dbReference type="ARBA" id="ARBA00023027"/>
    </source>
</evidence>
<proteinExistence type="inferred from homology"/>
<dbReference type="GO" id="GO:0030267">
    <property type="term" value="F:glyoxylate reductase (NADPH) activity"/>
    <property type="evidence" value="ECO:0007669"/>
    <property type="project" value="UniProtKB-EC"/>
</dbReference>
<name>A0A8A0RL09_9FIRM</name>
<evidence type="ECO:0000256" key="4">
    <source>
        <dbReference type="RuleBase" id="RU003719"/>
    </source>
</evidence>
<dbReference type="PANTHER" id="PTHR43333:SF1">
    <property type="entry name" value="D-ISOMER SPECIFIC 2-HYDROXYACID DEHYDROGENASE NAD-BINDING DOMAIN-CONTAINING PROTEIN"/>
    <property type="match status" value="1"/>
</dbReference>
<dbReference type="Pfam" id="PF02826">
    <property type="entry name" value="2-Hacid_dh_C"/>
    <property type="match status" value="1"/>
</dbReference>
<dbReference type="EC" id="1.1.1.79" evidence="7"/>
<evidence type="ECO:0000259" key="5">
    <source>
        <dbReference type="Pfam" id="PF00389"/>
    </source>
</evidence>
<protein>
    <submittedName>
        <fullName evidence="7">Glyoxylate/hydroxypyruvate reductase B</fullName>
        <ecNumber evidence="7">1.1.1.79</ecNumber>
    </submittedName>
</protein>
<dbReference type="SUPFAM" id="SSF52283">
    <property type="entry name" value="Formate/glycerate dehydrogenase catalytic domain-like"/>
    <property type="match status" value="1"/>
</dbReference>
<dbReference type="EMBL" id="CP059066">
    <property type="protein sequence ID" value="QSQ08414.1"/>
    <property type="molecule type" value="Genomic_DNA"/>
</dbReference>
<evidence type="ECO:0000256" key="2">
    <source>
        <dbReference type="ARBA" id="ARBA00023002"/>
    </source>
</evidence>
<dbReference type="Gene3D" id="3.40.50.720">
    <property type="entry name" value="NAD(P)-binding Rossmann-like Domain"/>
    <property type="match status" value="2"/>
</dbReference>
<dbReference type="Proteomes" id="UP000662904">
    <property type="component" value="Chromosome"/>
</dbReference>
<evidence type="ECO:0000313" key="8">
    <source>
        <dbReference type="Proteomes" id="UP000662904"/>
    </source>
</evidence>
<dbReference type="Pfam" id="PF00389">
    <property type="entry name" value="2-Hacid_dh"/>
    <property type="match status" value="1"/>
</dbReference>
<dbReference type="AlphaFoldDB" id="A0A8A0RL09"/>
<dbReference type="FunFam" id="3.40.50.720:FF:000363">
    <property type="entry name" value="D-isomer specific 2-hydroxyacid dehydrogenase"/>
    <property type="match status" value="1"/>
</dbReference>
<dbReference type="InterPro" id="IPR006139">
    <property type="entry name" value="D-isomer_2_OHA_DH_cat_dom"/>
</dbReference>
<dbReference type="PANTHER" id="PTHR43333">
    <property type="entry name" value="2-HACID_DH_C DOMAIN-CONTAINING PROTEIN"/>
    <property type="match status" value="1"/>
</dbReference>